<gene>
    <name evidence="2" type="ORF">Salat_0440500</name>
</gene>
<proteinExistence type="predicted"/>
<reference evidence="2" key="2">
    <citation type="journal article" date="2024" name="Plant">
        <title>Genomic evolution and insights into agronomic trait innovations of Sesamum species.</title>
        <authorList>
            <person name="Miao H."/>
            <person name="Wang L."/>
            <person name="Qu L."/>
            <person name="Liu H."/>
            <person name="Sun Y."/>
            <person name="Le M."/>
            <person name="Wang Q."/>
            <person name="Wei S."/>
            <person name="Zheng Y."/>
            <person name="Lin W."/>
            <person name="Duan Y."/>
            <person name="Cao H."/>
            <person name="Xiong S."/>
            <person name="Wang X."/>
            <person name="Wei L."/>
            <person name="Li C."/>
            <person name="Ma Q."/>
            <person name="Ju M."/>
            <person name="Zhao R."/>
            <person name="Li G."/>
            <person name="Mu C."/>
            <person name="Tian Q."/>
            <person name="Mei H."/>
            <person name="Zhang T."/>
            <person name="Gao T."/>
            <person name="Zhang H."/>
        </authorList>
    </citation>
    <scope>NUCLEOTIDE SEQUENCE</scope>
    <source>
        <strain evidence="2">3651</strain>
    </source>
</reference>
<feature type="compositionally biased region" description="Basic and acidic residues" evidence="1">
    <location>
        <begin position="74"/>
        <end position="93"/>
    </location>
</feature>
<accession>A0AAE1Z2V6</accession>
<keyword evidence="3" id="KW-1185">Reference proteome</keyword>
<dbReference type="AlphaFoldDB" id="A0AAE1Z2V6"/>
<protein>
    <submittedName>
        <fullName evidence="2">Uncharacterized protein</fullName>
    </submittedName>
</protein>
<feature type="region of interest" description="Disordered" evidence="1">
    <location>
        <begin position="74"/>
        <end position="96"/>
    </location>
</feature>
<comment type="caution">
    <text evidence="2">The sequence shown here is derived from an EMBL/GenBank/DDBJ whole genome shotgun (WGS) entry which is preliminary data.</text>
</comment>
<evidence type="ECO:0000256" key="1">
    <source>
        <dbReference type="SAM" id="MobiDB-lite"/>
    </source>
</evidence>
<sequence>MQRDFNASLSLIWSSLYAKKNLKLHLETRFQQNSDIGGASQMRSLVAGSTGSRSTFCRGFNLLSVVCKGKHKNQNAEKRRLADRQERQNKDLKSSSTKGLYISSHFCYKESRMVKNVAEITPSSLHQNSSQFKSWCRFLSQREGLLSMCPNMVFVRTTFSFE</sequence>
<name>A0AAE1Z2V6_9LAMI</name>
<reference evidence="2" key="1">
    <citation type="submission" date="2020-06" db="EMBL/GenBank/DDBJ databases">
        <authorList>
            <person name="Li T."/>
            <person name="Hu X."/>
            <person name="Zhang T."/>
            <person name="Song X."/>
            <person name="Zhang H."/>
            <person name="Dai N."/>
            <person name="Sheng W."/>
            <person name="Hou X."/>
            <person name="Wei L."/>
        </authorList>
    </citation>
    <scope>NUCLEOTIDE SEQUENCE</scope>
    <source>
        <strain evidence="2">3651</strain>
        <tissue evidence="2">Leaf</tissue>
    </source>
</reference>
<organism evidence="2 3">
    <name type="scientific">Sesamum alatum</name>
    <dbReference type="NCBI Taxonomy" id="300844"/>
    <lineage>
        <taxon>Eukaryota</taxon>
        <taxon>Viridiplantae</taxon>
        <taxon>Streptophyta</taxon>
        <taxon>Embryophyta</taxon>
        <taxon>Tracheophyta</taxon>
        <taxon>Spermatophyta</taxon>
        <taxon>Magnoliopsida</taxon>
        <taxon>eudicotyledons</taxon>
        <taxon>Gunneridae</taxon>
        <taxon>Pentapetalae</taxon>
        <taxon>asterids</taxon>
        <taxon>lamiids</taxon>
        <taxon>Lamiales</taxon>
        <taxon>Pedaliaceae</taxon>
        <taxon>Sesamum</taxon>
    </lineage>
</organism>
<evidence type="ECO:0000313" key="3">
    <source>
        <dbReference type="Proteomes" id="UP001293254"/>
    </source>
</evidence>
<dbReference type="Proteomes" id="UP001293254">
    <property type="component" value="Unassembled WGS sequence"/>
</dbReference>
<evidence type="ECO:0000313" key="2">
    <source>
        <dbReference type="EMBL" id="KAK4441056.1"/>
    </source>
</evidence>
<dbReference type="EMBL" id="JACGWO010000001">
    <property type="protein sequence ID" value="KAK4441056.1"/>
    <property type="molecule type" value="Genomic_DNA"/>
</dbReference>